<dbReference type="RefSeq" id="WP_184082204.1">
    <property type="nucleotide sequence ID" value="NZ_JACHIJ010000001.1"/>
</dbReference>
<proteinExistence type="predicted"/>
<dbReference type="Pfam" id="PF05845">
    <property type="entry name" value="PhnH"/>
    <property type="match status" value="1"/>
</dbReference>
<reference evidence="1 2" key="1">
    <citation type="submission" date="2020-08" db="EMBL/GenBank/DDBJ databases">
        <title>Genomic Encyclopedia of Type Strains, Phase IV (KMG-IV): sequencing the most valuable type-strain genomes for metagenomic binning, comparative biology and taxonomic classification.</title>
        <authorList>
            <person name="Goeker M."/>
        </authorList>
    </citation>
    <scope>NUCLEOTIDE SEQUENCE [LARGE SCALE GENOMIC DNA]</scope>
    <source>
        <strain evidence="1 2">DSM 17498</strain>
    </source>
</reference>
<comment type="caution">
    <text evidence="1">The sequence shown here is derived from an EMBL/GenBank/DDBJ whole genome shotgun (WGS) entry which is preliminary data.</text>
</comment>
<evidence type="ECO:0000313" key="1">
    <source>
        <dbReference type="EMBL" id="MBB5050372.1"/>
    </source>
</evidence>
<dbReference type="InterPro" id="IPR008772">
    <property type="entry name" value="Phosphonate_metab_PhnH"/>
</dbReference>
<evidence type="ECO:0000313" key="2">
    <source>
        <dbReference type="Proteomes" id="UP000521227"/>
    </source>
</evidence>
<dbReference type="PIRSF" id="PIRSF020680">
    <property type="entry name" value="PhnH"/>
    <property type="match status" value="1"/>
</dbReference>
<name>A0A840MUQ9_9BRAD</name>
<dbReference type="GO" id="GO:0019634">
    <property type="term" value="P:organic phosphonate metabolic process"/>
    <property type="evidence" value="ECO:0007669"/>
    <property type="project" value="InterPro"/>
</dbReference>
<organism evidence="1 2">
    <name type="scientific">Afipia massiliensis</name>
    <dbReference type="NCBI Taxonomy" id="211460"/>
    <lineage>
        <taxon>Bacteria</taxon>
        <taxon>Pseudomonadati</taxon>
        <taxon>Pseudomonadota</taxon>
        <taxon>Alphaproteobacteria</taxon>
        <taxon>Hyphomicrobiales</taxon>
        <taxon>Nitrobacteraceae</taxon>
        <taxon>Afipia</taxon>
    </lineage>
</organism>
<protein>
    <submittedName>
        <fullName evidence="1">Alpha-D-ribose 1-methylphosphonate 5-triphosphate synthase subunit PhnH</fullName>
        <ecNumber evidence="1">2.7.8.37</ecNumber>
    </submittedName>
</protein>
<sequence length="204" mass="21660">MALHANLESSSGLTDPVLSSQSVFRRVMNALARPGSIQAIADTVHASSPLMQATAAVALTLFDHDTPVWLDNHFAGIPAISEWLRFHSDAPLTTDASRAAFALIHNGTNLPDFADFALGTPEYPDQSTTLLIQVETLTKGPELVLCGPGIKGMASLRAGALPPDFAERMQTNSALFPRGIDLLLTCGTELVALPRSTRVTVKGT</sequence>
<dbReference type="InterPro" id="IPR038058">
    <property type="entry name" value="PhnH-like_sp"/>
</dbReference>
<dbReference type="AlphaFoldDB" id="A0A840MUQ9"/>
<keyword evidence="1" id="KW-0808">Transferase</keyword>
<dbReference type="SUPFAM" id="SSF159709">
    <property type="entry name" value="PhnH-like"/>
    <property type="match status" value="1"/>
</dbReference>
<gene>
    <name evidence="1" type="ORF">HNQ36_000320</name>
</gene>
<dbReference type="GO" id="GO:0061693">
    <property type="term" value="F:alpha-D-ribose 1-methylphosphonate 5-triphosphate synthase activity"/>
    <property type="evidence" value="ECO:0007669"/>
    <property type="project" value="UniProtKB-EC"/>
</dbReference>
<dbReference type="EC" id="2.7.8.37" evidence="1"/>
<dbReference type="Proteomes" id="UP000521227">
    <property type="component" value="Unassembled WGS sequence"/>
</dbReference>
<dbReference type="NCBIfam" id="TIGR03292">
    <property type="entry name" value="PhnH_redo"/>
    <property type="match status" value="1"/>
</dbReference>
<dbReference type="Gene3D" id="3.40.50.11310">
    <property type="entry name" value="Bacterial phosphonate metabolism protein PhnH"/>
    <property type="match status" value="1"/>
</dbReference>
<accession>A0A840MUQ9</accession>
<dbReference type="EMBL" id="JACHIJ010000001">
    <property type="protein sequence ID" value="MBB5050372.1"/>
    <property type="molecule type" value="Genomic_DNA"/>
</dbReference>